<protein>
    <recommendedName>
        <fullName evidence="3">D-inositol 3-phosphate glycosyltransferase</fullName>
    </recommendedName>
</protein>
<dbReference type="eggNOG" id="ENOG5031CFQ">
    <property type="taxonomic scope" value="Bacteria"/>
</dbReference>
<dbReference type="EMBL" id="AP009152">
    <property type="protein sequence ID" value="BAG29041.1"/>
    <property type="molecule type" value="Genomic_DNA"/>
</dbReference>
<dbReference type="KEGG" id="krh:KRH_06940"/>
<reference evidence="1 2" key="1">
    <citation type="journal article" date="2008" name="J. Bacteriol.">
        <title>Complete genome sequence of the soil actinomycete Kocuria rhizophila.</title>
        <authorList>
            <person name="Takarada H."/>
            <person name="Sekine M."/>
            <person name="Kosugi H."/>
            <person name="Matsuo Y."/>
            <person name="Fujisawa T."/>
            <person name="Omata S."/>
            <person name="Kishi E."/>
            <person name="Shimizu A."/>
            <person name="Tsukatani N."/>
            <person name="Tanikawa S."/>
            <person name="Fujita N."/>
            <person name="Harayama S."/>
        </authorList>
    </citation>
    <scope>NUCLEOTIDE SEQUENCE [LARGE SCALE GENOMIC DNA]</scope>
    <source>
        <strain evidence="2">ATCC 9341 / DSM 348 / NBRC 103217 / DC2201</strain>
    </source>
</reference>
<dbReference type="AlphaFoldDB" id="B2GJL2"/>
<keyword evidence="2" id="KW-1185">Reference proteome</keyword>
<sequence>MTAPLLACVGPAQHGVRMHAENLAAHTPHARLLAGPLDRVRSELLGERCAVHLHFTDRIFGPTPAAAAEAVAGIARARPVTVTLHDLPQPSNGHAFEARRACYARVVEIASAVIVSSSFERELLHRHVPASRVPDVLVAPLPVDPPERGPWEAARRRAAADERPTVAMLGFLYPGKGHDRVVEALAGVPLPVDVLALGRASDGHEDLVGELDRAARRAGHTFRATGFLDDAALTRAAQQVTVPVLAPAHVSASGSVGRWISAGRRPLVTPHPFFEELATRAPWALTLTDDLPGALRRALEDPAGTWIAPDEWRTTDLPSSAVAAAVQWEQISGGGGRS</sequence>
<dbReference type="Gene3D" id="3.40.50.2000">
    <property type="entry name" value="Glycogen Phosphorylase B"/>
    <property type="match status" value="2"/>
</dbReference>
<dbReference type="SUPFAM" id="SSF53756">
    <property type="entry name" value="UDP-Glycosyltransferase/glycogen phosphorylase"/>
    <property type="match status" value="1"/>
</dbReference>
<dbReference type="Proteomes" id="UP000008838">
    <property type="component" value="Chromosome"/>
</dbReference>
<dbReference type="RefSeq" id="WP_012397766.1">
    <property type="nucleotide sequence ID" value="NC_010617.1"/>
</dbReference>
<evidence type="ECO:0000313" key="2">
    <source>
        <dbReference type="Proteomes" id="UP000008838"/>
    </source>
</evidence>
<gene>
    <name evidence="1" type="ordered locus">KRH_06940</name>
</gene>
<dbReference type="HOGENOM" id="CLU_825768_0_0_11"/>
<evidence type="ECO:0000313" key="1">
    <source>
        <dbReference type="EMBL" id="BAG29041.1"/>
    </source>
</evidence>
<evidence type="ECO:0008006" key="3">
    <source>
        <dbReference type="Google" id="ProtNLM"/>
    </source>
</evidence>
<accession>B2GJL2</accession>
<name>B2GJL2_KOCRD</name>
<dbReference type="STRING" id="378753.KRH_06940"/>
<organism evidence="1 2">
    <name type="scientific">Kocuria rhizophila (strain ATCC 9341 / DSM 348 / NBRC 103217 / DC2201)</name>
    <dbReference type="NCBI Taxonomy" id="378753"/>
    <lineage>
        <taxon>Bacteria</taxon>
        <taxon>Bacillati</taxon>
        <taxon>Actinomycetota</taxon>
        <taxon>Actinomycetes</taxon>
        <taxon>Micrococcales</taxon>
        <taxon>Micrococcaceae</taxon>
        <taxon>Kocuria</taxon>
    </lineage>
</organism>
<proteinExistence type="predicted"/>